<dbReference type="InterPro" id="IPR022742">
    <property type="entry name" value="Hydrolase_4"/>
</dbReference>
<keyword evidence="4" id="KW-1185">Reference proteome</keyword>
<sequence length="274" mass="30197">MGSDTLYAFASLFRVRYQSPNDFARGSLMDQVERLARSDGETLALKRVAGSGPTVVWIGGFRSDMEGTKALALDAAARERGWNYVRYDHFAHGVSSGDWRQATIGRWREDAIALIGSLEGPVIPVGSSMGGWVALLLALARPDRIAGLVLVNPAQDFTERLMWPGLSDHVRQAIMRDGEALIVEEGLGEYVLTRNMFEEARSWLLLDGAIEITAPVHILQGRADDTVPWRHNAALVERLNGGDVTLDLIENGDHRLSTPADLARLIEAVERKRV</sequence>
<protein>
    <submittedName>
        <fullName evidence="3">Alpha/beta hydrolase</fullName>
    </submittedName>
</protein>
<feature type="domain" description="Serine aminopeptidase S33" evidence="2">
    <location>
        <begin position="78"/>
        <end position="161"/>
    </location>
</feature>
<evidence type="ECO:0000256" key="1">
    <source>
        <dbReference type="ARBA" id="ARBA00022801"/>
    </source>
</evidence>
<comment type="caution">
    <text evidence="3">The sequence shown here is derived from an EMBL/GenBank/DDBJ whole genome shotgun (WGS) entry which is preliminary data.</text>
</comment>
<evidence type="ECO:0000259" key="2">
    <source>
        <dbReference type="Pfam" id="PF12146"/>
    </source>
</evidence>
<dbReference type="InterPro" id="IPR029058">
    <property type="entry name" value="AB_hydrolase_fold"/>
</dbReference>
<dbReference type="InterPro" id="IPR052382">
    <property type="entry name" value="ABHD10_acyl-thioesterase"/>
</dbReference>
<dbReference type="SUPFAM" id="SSF53474">
    <property type="entry name" value="alpha/beta-Hydrolases"/>
    <property type="match status" value="1"/>
</dbReference>
<dbReference type="Pfam" id="PF12146">
    <property type="entry name" value="Hydrolase_4"/>
    <property type="match status" value="1"/>
</dbReference>
<evidence type="ECO:0000313" key="3">
    <source>
        <dbReference type="EMBL" id="GAA0612501.1"/>
    </source>
</evidence>
<dbReference type="Gene3D" id="3.40.50.1820">
    <property type="entry name" value="alpha/beta hydrolase"/>
    <property type="match status" value="1"/>
</dbReference>
<gene>
    <name evidence="3" type="ORF">GCM10009422_04300</name>
</gene>
<keyword evidence="1 3" id="KW-0378">Hydrolase</keyword>
<dbReference type="EMBL" id="BAAAGA010000001">
    <property type="protein sequence ID" value="GAA0612501.1"/>
    <property type="molecule type" value="Genomic_DNA"/>
</dbReference>
<proteinExistence type="predicted"/>
<dbReference type="PANTHER" id="PTHR16138:SF7">
    <property type="entry name" value="PALMITOYL-PROTEIN THIOESTERASE ABHD10, MITOCHONDRIAL"/>
    <property type="match status" value="1"/>
</dbReference>
<dbReference type="GO" id="GO:0016787">
    <property type="term" value="F:hydrolase activity"/>
    <property type="evidence" value="ECO:0007669"/>
    <property type="project" value="UniProtKB-KW"/>
</dbReference>
<reference evidence="3 4" key="1">
    <citation type="journal article" date="2019" name="Int. J. Syst. Evol. Microbiol.">
        <title>The Global Catalogue of Microorganisms (GCM) 10K type strain sequencing project: providing services to taxonomists for standard genome sequencing and annotation.</title>
        <authorList>
            <consortium name="The Broad Institute Genomics Platform"/>
            <consortium name="The Broad Institute Genome Sequencing Center for Infectious Disease"/>
            <person name="Wu L."/>
            <person name="Ma J."/>
        </authorList>
    </citation>
    <scope>NUCLEOTIDE SEQUENCE [LARGE SCALE GENOMIC DNA]</scope>
    <source>
        <strain evidence="3 4">JCM 12928</strain>
    </source>
</reference>
<name>A0ABN1GJ17_9CAUL</name>
<evidence type="ECO:0000313" key="4">
    <source>
        <dbReference type="Proteomes" id="UP001501352"/>
    </source>
</evidence>
<organism evidence="3 4">
    <name type="scientific">Brevundimonas kwangchunensis</name>
    <dbReference type="NCBI Taxonomy" id="322163"/>
    <lineage>
        <taxon>Bacteria</taxon>
        <taxon>Pseudomonadati</taxon>
        <taxon>Pseudomonadota</taxon>
        <taxon>Alphaproteobacteria</taxon>
        <taxon>Caulobacterales</taxon>
        <taxon>Caulobacteraceae</taxon>
        <taxon>Brevundimonas</taxon>
    </lineage>
</organism>
<dbReference type="PANTHER" id="PTHR16138">
    <property type="entry name" value="MYCOPHENOLIC ACID ACYL-GLUCURONIDE ESTERASE, MITOCHONDRIAL"/>
    <property type="match status" value="1"/>
</dbReference>
<accession>A0ABN1GJ17</accession>
<dbReference type="Proteomes" id="UP001501352">
    <property type="component" value="Unassembled WGS sequence"/>
</dbReference>